<dbReference type="PROSITE" id="PS50082">
    <property type="entry name" value="WD_REPEATS_2"/>
    <property type="match status" value="2"/>
</dbReference>
<dbReference type="STRING" id="1042311.A0A2T3Z124"/>
<accession>A0A2T3Z124</accession>
<dbReference type="EMBL" id="KZ679265">
    <property type="protein sequence ID" value="PTB38506.1"/>
    <property type="molecule type" value="Genomic_DNA"/>
</dbReference>
<dbReference type="InterPro" id="IPR056884">
    <property type="entry name" value="NPHP3-like_N"/>
</dbReference>
<dbReference type="Gene3D" id="3.40.50.300">
    <property type="entry name" value="P-loop containing nucleotide triphosphate hydrolases"/>
    <property type="match status" value="1"/>
</dbReference>
<keyword evidence="1" id="KW-0677">Repeat</keyword>
<keyword evidence="2" id="KW-0853">WD repeat</keyword>
<dbReference type="PROSITE" id="PS50294">
    <property type="entry name" value="WD_REPEATS_REGION"/>
    <property type="match status" value="2"/>
</dbReference>
<dbReference type="OrthoDB" id="1367865at2759"/>
<dbReference type="PANTHER" id="PTHR10039">
    <property type="entry name" value="AMELOGENIN"/>
    <property type="match status" value="1"/>
</dbReference>
<dbReference type="PANTHER" id="PTHR10039:SF14">
    <property type="entry name" value="NACHT DOMAIN-CONTAINING PROTEIN"/>
    <property type="match status" value="1"/>
</dbReference>
<evidence type="ECO:0000256" key="1">
    <source>
        <dbReference type="ARBA" id="ARBA00022737"/>
    </source>
</evidence>
<evidence type="ECO:0000313" key="4">
    <source>
        <dbReference type="EMBL" id="PTB38506.1"/>
    </source>
</evidence>
<proteinExistence type="predicted"/>
<dbReference type="Pfam" id="PF00400">
    <property type="entry name" value="WD40"/>
    <property type="match status" value="2"/>
</dbReference>
<dbReference type="SUPFAM" id="SSF52540">
    <property type="entry name" value="P-loop containing nucleoside triphosphate hydrolases"/>
    <property type="match status" value="1"/>
</dbReference>
<dbReference type="InterPro" id="IPR007111">
    <property type="entry name" value="NACHT_NTPase"/>
</dbReference>
<sequence length="1246" mass="142608">MASSQTLSGNKFGNSNNVHQGDNIYNDCQIVQAENDSDNVYLRDLSQTDPRLDKMRILETKGPLLRESYSWILGHRDFQQWLDAQNGILWIKGDPGKGKTMLLCGVIESLEENNDTEDDIAYFFCQATDSRINTAAAILGGLTFGLARRKTSLLSYVREKHLSPGKSLFDNPNSWVAICDIFETVIQDSTLSRIVLIVDALDECVTTNRDSFLRLVVRTSSRVKWLLSSRNLEDIQQRLLSKDSVNPLSLELKENAEAVSQAVRSYIDHCVAHLEFIQESEELKTKVRDTLERKANDTFLWVALVLHQLQDAMEWEVLEILEQMPEGLNNLYDLMMNQIQKQPQQRRDFCIKLLSIAISAYQPLHLEELNSVWQVEAENPRGQRNVRKVAQLCGSFLTVKDDIVYFIHQSAKDFVLKQGSQAGIASKHYYIFKSSLDTMSKSLHRNIYGIKSPGTRIRNIATPRPDPLAYIRYQCIFWIDHLLAANKEERDNDIQDCGNLYTFFTKMYLYWLEALSILRSMDHPVTKMYELDAMIQQQGPPRLRGLLEDAIRFIQYNRGIIEAVPLQTYFSAVAFAPECSLIRKAFISNVCEGVPRILNQPNTWESRVQSLFGHEDIILSLAFSPDSQLLVSRSEDGTARVWETKTGNCQRILPLRDHHSYRCHAVLFSPDSKQIVSMDTEKICLWNIDTPEKMHTLHIDKKRFLSVAFASDSKLLALAHFDMSVYIWCTETGNLLQTLPTPPNYTRKGFGFGYSTPLVAFSPDLKRLAVGASVVITVWDIEAAKEVCSLPHRRNGNLETITFSPNSKLLASVERSFDYQYRYSINVWCITTGRKLKSYQGELCNYFLEGKLVFTSNTELVKTTTKGLYRWQFQSSSDMVLVSDIEPLSITDFSPDMTCFAGSDGYSNTIRIWQLPPGNNRGVIPKKDHLSDWGYLWVNISPDSSVVASWSFASTKITLQRTDTGECFAICKGHHESVTAIAFSPDSSTLISVDKKRILRLWKLDTGECRDVLSVMELQSMDEDSQVSQIAVSVDMDIIACGQSRGMFILQRNNEKEYRCIAEYSAPRLRFGLYVYKESSTKQMAISFNSVFITWRAMQGRDAIEEHWRVDINEAIDVRDMPYRYSLDKRGIEQAHNKVYMIPYNQQWRGETDSSQFSWVTKNNERLVWIPDGFRPQRQGYWDSSGSIVAIGMSLDLTIIIDFSRQLNSIIDKDDETKILKRKREDSDSEAAIVKQPKTFEEFKNV</sequence>
<dbReference type="InterPro" id="IPR015943">
    <property type="entry name" value="WD40/YVTN_repeat-like_dom_sf"/>
</dbReference>
<dbReference type="InterPro" id="IPR027417">
    <property type="entry name" value="P-loop_NTPase"/>
</dbReference>
<feature type="repeat" description="WD" evidence="2">
    <location>
        <begin position="971"/>
        <end position="1012"/>
    </location>
</feature>
<reference evidence="4 5" key="1">
    <citation type="submission" date="2016-07" db="EMBL/GenBank/DDBJ databases">
        <title>Multiple horizontal gene transfer events from other fungi enriched the ability of initially mycotrophic Trichoderma (Ascomycota) to feed on dead plant biomass.</title>
        <authorList>
            <consortium name="DOE Joint Genome Institute"/>
            <person name="Aerts A."/>
            <person name="Atanasova L."/>
            <person name="Chenthamara K."/>
            <person name="Zhang J."/>
            <person name="Grujic M."/>
            <person name="Henrissat B."/>
            <person name="Kuo A."/>
            <person name="Salamov A."/>
            <person name="Lipzen A."/>
            <person name="Labutti K."/>
            <person name="Barry K."/>
            <person name="Miao Y."/>
            <person name="Rahimi M.J."/>
            <person name="Shen Q."/>
            <person name="Grigoriev I.V."/>
            <person name="Kubicek C.P."/>
            <person name="Druzhinina I.S."/>
        </authorList>
    </citation>
    <scope>NUCLEOTIDE SEQUENCE [LARGE SCALE GENOMIC DNA]</scope>
    <source>
        <strain evidence="4 5">CBS 433.97</strain>
    </source>
</reference>
<dbReference type="SMART" id="SM00320">
    <property type="entry name" value="WD40"/>
    <property type="match status" value="6"/>
</dbReference>
<dbReference type="PROSITE" id="PS50837">
    <property type="entry name" value="NACHT"/>
    <property type="match status" value="1"/>
</dbReference>
<organism evidence="4 5">
    <name type="scientific">Trichoderma asperellum (strain ATCC 204424 / CBS 433.97 / NBRC 101777)</name>
    <dbReference type="NCBI Taxonomy" id="1042311"/>
    <lineage>
        <taxon>Eukaryota</taxon>
        <taxon>Fungi</taxon>
        <taxon>Dikarya</taxon>
        <taxon>Ascomycota</taxon>
        <taxon>Pezizomycotina</taxon>
        <taxon>Sordariomycetes</taxon>
        <taxon>Hypocreomycetidae</taxon>
        <taxon>Hypocreales</taxon>
        <taxon>Hypocreaceae</taxon>
        <taxon>Trichoderma</taxon>
    </lineage>
</organism>
<gene>
    <name evidence="4" type="ORF">M441DRAFT_172096</name>
</gene>
<evidence type="ECO:0000313" key="5">
    <source>
        <dbReference type="Proteomes" id="UP000240493"/>
    </source>
</evidence>
<evidence type="ECO:0000259" key="3">
    <source>
        <dbReference type="PROSITE" id="PS50837"/>
    </source>
</evidence>
<dbReference type="Gene3D" id="2.130.10.10">
    <property type="entry name" value="YVTN repeat-like/Quinoprotein amine dehydrogenase"/>
    <property type="match status" value="2"/>
</dbReference>
<feature type="domain" description="NACHT" evidence="3">
    <location>
        <begin position="87"/>
        <end position="230"/>
    </location>
</feature>
<dbReference type="Pfam" id="PF24883">
    <property type="entry name" value="NPHP3_N"/>
    <property type="match status" value="1"/>
</dbReference>
<feature type="repeat" description="WD" evidence="2">
    <location>
        <begin position="611"/>
        <end position="652"/>
    </location>
</feature>
<dbReference type="SUPFAM" id="SSF117289">
    <property type="entry name" value="Nucleoporin domain"/>
    <property type="match status" value="1"/>
</dbReference>
<keyword evidence="5" id="KW-1185">Reference proteome</keyword>
<name>A0A2T3Z124_TRIA4</name>
<dbReference type="SUPFAM" id="SSF50969">
    <property type="entry name" value="YVTN repeat-like/Quinoprotein amine dehydrogenase"/>
    <property type="match status" value="1"/>
</dbReference>
<dbReference type="Proteomes" id="UP000240493">
    <property type="component" value="Unassembled WGS sequence"/>
</dbReference>
<dbReference type="InterPro" id="IPR011044">
    <property type="entry name" value="Quino_amine_DH_bsu"/>
</dbReference>
<evidence type="ECO:0000256" key="2">
    <source>
        <dbReference type="PROSITE-ProRule" id="PRU00221"/>
    </source>
</evidence>
<dbReference type="InterPro" id="IPR001680">
    <property type="entry name" value="WD40_rpt"/>
</dbReference>
<dbReference type="AlphaFoldDB" id="A0A2T3Z124"/>
<protein>
    <recommendedName>
        <fullName evidence="3">NACHT domain-containing protein</fullName>
    </recommendedName>
</protein>